<organism evidence="3">
    <name type="scientific">metagenome</name>
    <dbReference type="NCBI Taxonomy" id="256318"/>
    <lineage>
        <taxon>unclassified sequences</taxon>
        <taxon>metagenomes</taxon>
    </lineage>
</organism>
<feature type="region of interest" description="Disordered" evidence="1">
    <location>
        <begin position="70"/>
        <end position="92"/>
    </location>
</feature>
<accession>A0A2P2CD34</accession>
<evidence type="ECO:0000313" key="3">
    <source>
        <dbReference type="EMBL" id="CUR59903.1"/>
    </source>
</evidence>
<name>A0A2P2CD34_9ZZZZ</name>
<sequence>MTDGSDFSLYLAARWPDLVGGLEDEGVAPDAARLAVAQVLLASRRSWSRRVRDEDVDVTLWAELRARTGLPTRPGGTAPHGVRPADPTDAPEPWLERAEQARAVRRRRGARRGAAWLVGVAVLVAGWAWWAGRPPPGEVRQEDNPLPVAWYAQGYLHLEEVVVELPDVEAFVAWGSGAAAVLRSGEVVRIDADGDVHDIHRAPPTLDEAPDAPPYLPLGAYDVLVQSAPVPGGGWAHLLDSSRRAGQQDEVRQSESGRRAIVVCTADLVCGEPRTIVEADGSIRLR</sequence>
<reference evidence="3" key="1">
    <citation type="submission" date="2015-08" db="EMBL/GenBank/DDBJ databases">
        <authorList>
            <person name="Babu N.S."/>
            <person name="Beckwith C.J."/>
            <person name="Beseler K.G."/>
            <person name="Brison A."/>
            <person name="Carone J.V."/>
            <person name="Caskin T.P."/>
            <person name="Diamond M."/>
            <person name="Durham M.E."/>
            <person name="Foxe J.M."/>
            <person name="Go M."/>
            <person name="Henderson B.A."/>
            <person name="Jones I.B."/>
            <person name="McGettigan J.A."/>
            <person name="Micheletti S.J."/>
            <person name="Nasrallah M.E."/>
            <person name="Ortiz D."/>
            <person name="Piller C.R."/>
            <person name="Privatt S.R."/>
            <person name="Schneider S.L."/>
            <person name="Sharp S."/>
            <person name="Smith T.C."/>
            <person name="Stanton J.D."/>
            <person name="Ullery H.E."/>
            <person name="Wilson R.J."/>
            <person name="Serrano M.G."/>
            <person name="Buck G."/>
            <person name="Lee V."/>
            <person name="Wang Y."/>
            <person name="Carvalho R."/>
            <person name="Voegtly L."/>
            <person name="Shi R."/>
            <person name="Duckworth R."/>
            <person name="Johnson A."/>
            <person name="Loviza R."/>
            <person name="Walstead R."/>
            <person name="Shah Z."/>
            <person name="Kiflezghi M."/>
            <person name="Wade K."/>
            <person name="Ball S.L."/>
            <person name="Bradley K.W."/>
            <person name="Asai D.J."/>
            <person name="Bowman C.A."/>
            <person name="Russell D.A."/>
            <person name="Pope W.H."/>
            <person name="Jacobs-Sera D."/>
            <person name="Hendrix R.W."/>
            <person name="Hatfull G.F."/>
        </authorList>
    </citation>
    <scope>NUCLEOTIDE SEQUENCE</scope>
</reference>
<dbReference type="AlphaFoldDB" id="A0A2P2CD34"/>
<keyword evidence="2" id="KW-0472">Membrane</keyword>
<dbReference type="EMBL" id="CZKB01000011">
    <property type="protein sequence ID" value="CUR59903.1"/>
    <property type="molecule type" value="Genomic_DNA"/>
</dbReference>
<proteinExistence type="predicted"/>
<feature type="transmembrane region" description="Helical" evidence="2">
    <location>
        <begin position="114"/>
        <end position="132"/>
    </location>
</feature>
<evidence type="ECO:0000256" key="1">
    <source>
        <dbReference type="SAM" id="MobiDB-lite"/>
    </source>
</evidence>
<keyword evidence="2" id="KW-0812">Transmembrane</keyword>
<keyword evidence="2" id="KW-1133">Transmembrane helix</keyword>
<evidence type="ECO:0000256" key="2">
    <source>
        <dbReference type="SAM" id="Phobius"/>
    </source>
</evidence>
<gene>
    <name evidence="3" type="ORF">NOCA1190159</name>
</gene>
<protein>
    <submittedName>
        <fullName evidence="3">Uncharacterized protein</fullName>
    </submittedName>
</protein>